<dbReference type="GO" id="GO:0004022">
    <property type="term" value="F:alcohol dehydrogenase (NAD+) activity"/>
    <property type="evidence" value="ECO:0007669"/>
    <property type="project" value="TreeGrafter"/>
</dbReference>
<evidence type="ECO:0000313" key="9">
    <source>
        <dbReference type="Proteomes" id="UP000054383"/>
    </source>
</evidence>
<dbReference type="PANTHER" id="PTHR42940">
    <property type="entry name" value="ALCOHOL DEHYDROGENASE 1-RELATED"/>
    <property type="match status" value="1"/>
</dbReference>
<accession>A0A0U1M027</accession>
<dbReference type="OrthoDB" id="1879366at2759"/>
<dbReference type="Gene3D" id="3.90.180.10">
    <property type="entry name" value="Medium-chain alcohol dehydrogenases, catalytic domain"/>
    <property type="match status" value="1"/>
</dbReference>
<sequence length="364" mass="38667">MAIEQIPITHTAMVYDQPGKVSIKRVSIDTPTPGPGQILVRLTHTGVCHSDHGLMTNAWVRYPKPTPTNQIGGHEGVGYIVGLGAGTESPKIKLGQRVGIKFVHRACRNCAACVRGAESCCQQIQISGYFTPGTFQEYCVAPADYVTPIPDGLPSHLAAPLLCAGLSAYSALSKSRTSPGDWIVVSGAGGGVGHLACQIASQAFGLRVIGIDVQSKESLVRSCGAELFVSLEEGRDGVIKRVQQETDGIGAAAVLVCTGEDSAFREGLDMLGFNGVLVVVGVQEGKERPIENASPNLFLFMQKQIVGSSVGNYREAVAVMDLARRGIITPNVQMDRLENLQSVFERMEKGQLEGKAVLEIAASH</sequence>
<dbReference type="InterPro" id="IPR013149">
    <property type="entry name" value="ADH-like_C"/>
</dbReference>
<dbReference type="SUPFAM" id="SSF51735">
    <property type="entry name" value="NAD(P)-binding Rossmann-fold domains"/>
    <property type="match status" value="1"/>
</dbReference>
<dbReference type="Proteomes" id="UP000054383">
    <property type="component" value="Unassembled WGS sequence"/>
</dbReference>
<dbReference type="AlphaFoldDB" id="A0A0U1M027"/>
<dbReference type="InterPro" id="IPR020843">
    <property type="entry name" value="ER"/>
</dbReference>
<gene>
    <name evidence="8" type="ORF">PISL3812_05817</name>
</gene>
<dbReference type="GO" id="GO:0005737">
    <property type="term" value="C:cytoplasm"/>
    <property type="evidence" value="ECO:0007669"/>
    <property type="project" value="TreeGrafter"/>
</dbReference>
<dbReference type="InterPro" id="IPR036291">
    <property type="entry name" value="NAD(P)-bd_dom_sf"/>
</dbReference>
<evidence type="ECO:0000256" key="6">
    <source>
        <dbReference type="ARBA" id="ARBA00023027"/>
    </source>
</evidence>
<keyword evidence="3" id="KW-0479">Metal-binding</keyword>
<dbReference type="STRING" id="28573.A0A0U1M027"/>
<dbReference type="CDD" id="cd08297">
    <property type="entry name" value="CAD3"/>
    <property type="match status" value="1"/>
</dbReference>
<keyword evidence="4" id="KW-0862">Zinc</keyword>
<name>A0A0U1M027_TALIS</name>
<keyword evidence="6" id="KW-0520">NAD</keyword>
<protein>
    <submittedName>
        <fullName evidence="8">Alcohol dehydrogenase, putative</fullName>
    </submittedName>
</protein>
<reference evidence="8 9" key="1">
    <citation type="submission" date="2015-04" db="EMBL/GenBank/DDBJ databases">
        <authorList>
            <person name="Syromyatnikov M.Y."/>
            <person name="Popov V.N."/>
        </authorList>
    </citation>
    <scope>NUCLEOTIDE SEQUENCE [LARGE SCALE GENOMIC DNA]</scope>
    <source>
        <strain evidence="8">WF-38-12</strain>
    </source>
</reference>
<comment type="cofactor">
    <cofactor evidence="1">
        <name>Zn(2+)</name>
        <dbReference type="ChEBI" id="CHEBI:29105"/>
    </cofactor>
</comment>
<dbReference type="SMART" id="SM00829">
    <property type="entry name" value="PKS_ER"/>
    <property type="match status" value="1"/>
</dbReference>
<keyword evidence="9" id="KW-1185">Reference proteome</keyword>
<dbReference type="Pfam" id="PF08240">
    <property type="entry name" value="ADH_N"/>
    <property type="match status" value="1"/>
</dbReference>
<dbReference type="Gene3D" id="3.40.50.720">
    <property type="entry name" value="NAD(P)-binding Rossmann-like Domain"/>
    <property type="match status" value="1"/>
</dbReference>
<dbReference type="InterPro" id="IPR013154">
    <property type="entry name" value="ADH-like_N"/>
</dbReference>
<dbReference type="OMA" id="QKISGYY"/>
<comment type="similarity">
    <text evidence="2">Belongs to the zinc-containing alcohol dehydrogenase family.</text>
</comment>
<evidence type="ECO:0000313" key="8">
    <source>
        <dbReference type="EMBL" id="CRG88782.1"/>
    </source>
</evidence>
<evidence type="ECO:0000256" key="2">
    <source>
        <dbReference type="ARBA" id="ARBA00008072"/>
    </source>
</evidence>
<feature type="domain" description="Enoyl reductase (ER)" evidence="7">
    <location>
        <begin position="20"/>
        <end position="358"/>
    </location>
</feature>
<keyword evidence="5" id="KW-0560">Oxidoreductase</keyword>
<dbReference type="PANTHER" id="PTHR42940:SF5">
    <property type="entry name" value="ALCOHOL DEHYDROGENASE 2"/>
    <property type="match status" value="1"/>
</dbReference>
<dbReference type="SUPFAM" id="SSF50129">
    <property type="entry name" value="GroES-like"/>
    <property type="match status" value="1"/>
</dbReference>
<dbReference type="EMBL" id="CVMT01000005">
    <property type="protein sequence ID" value="CRG88782.1"/>
    <property type="molecule type" value="Genomic_DNA"/>
</dbReference>
<dbReference type="InterPro" id="IPR011032">
    <property type="entry name" value="GroES-like_sf"/>
</dbReference>
<evidence type="ECO:0000256" key="5">
    <source>
        <dbReference type="ARBA" id="ARBA00023002"/>
    </source>
</evidence>
<evidence type="ECO:0000256" key="3">
    <source>
        <dbReference type="ARBA" id="ARBA00022723"/>
    </source>
</evidence>
<dbReference type="GO" id="GO:0046872">
    <property type="term" value="F:metal ion binding"/>
    <property type="evidence" value="ECO:0007669"/>
    <property type="project" value="UniProtKB-KW"/>
</dbReference>
<proteinExistence type="inferred from homology"/>
<dbReference type="FunFam" id="3.40.50.720:FF:000039">
    <property type="entry name" value="Alcohol dehydrogenase AdhP"/>
    <property type="match status" value="1"/>
</dbReference>
<evidence type="ECO:0000259" key="7">
    <source>
        <dbReference type="SMART" id="SM00829"/>
    </source>
</evidence>
<organism evidence="8 9">
    <name type="scientific">Talaromyces islandicus</name>
    <name type="common">Penicillium islandicum</name>
    <dbReference type="NCBI Taxonomy" id="28573"/>
    <lineage>
        <taxon>Eukaryota</taxon>
        <taxon>Fungi</taxon>
        <taxon>Dikarya</taxon>
        <taxon>Ascomycota</taxon>
        <taxon>Pezizomycotina</taxon>
        <taxon>Eurotiomycetes</taxon>
        <taxon>Eurotiomycetidae</taxon>
        <taxon>Eurotiales</taxon>
        <taxon>Trichocomaceae</taxon>
        <taxon>Talaromyces</taxon>
        <taxon>Talaromyces sect. Islandici</taxon>
    </lineage>
</organism>
<evidence type="ECO:0000256" key="1">
    <source>
        <dbReference type="ARBA" id="ARBA00001947"/>
    </source>
</evidence>
<evidence type="ECO:0000256" key="4">
    <source>
        <dbReference type="ARBA" id="ARBA00022833"/>
    </source>
</evidence>
<dbReference type="Pfam" id="PF00107">
    <property type="entry name" value="ADH_zinc_N"/>
    <property type="match status" value="1"/>
</dbReference>